<name>A0A7L6B235_9ACTN</name>
<dbReference type="AlphaFoldDB" id="A0A7L6B235"/>
<dbReference type="EMBL" id="CP059322">
    <property type="protein sequence ID" value="QLQ35901.1"/>
    <property type="molecule type" value="Genomic_DNA"/>
</dbReference>
<keyword evidence="1" id="KW-0472">Membrane</keyword>
<keyword evidence="1" id="KW-1133">Transmembrane helix</keyword>
<dbReference type="Proteomes" id="UP000510844">
    <property type="component" value="Chromosome"/>
</dbReference>
<reference evidence="2 3" key="2">
    <citation type="journal article" date="2021" name="Mar. Drugs">
        <title>A New Micromonospora Strain with Antibiotic Activity Isolated from the Microbiome of a Mid-Atlantic Deep-Sea Sponge.</title>
        <authorList>
            <person name="Back C.R."/>
            <person name="Stennett H.L."/>
            <person name="Williams S.E."/>
            <person name="Wang L."/>
            <person name="Ojeda Gomez J."/>
            <person name="Abdulle O.M."/>
            <person name="Duffy T."/>
            <person name="Neal C."/>
            <person name="Mantell J."/>
            <person name="Jepson M.A."/>
            <person name="Hendry K.R."/>
            <person name="Powell D."/>
            <person name="Stach J.E.M."/>
            <person name="Essex-Lopresti A.E."/>
            <person name="Willis C.L."/>
            <person name="Curnow P."/>
            <person name="Race P.R."/>
        </authorList>
    </citation>
    <scope>NUCLEOTIDE SEQUENCE [LARGE SCALE GENOMIC DNA]</scope>
    <source>
        <strain evidence="2 3">28ISP2-46</strain>
    </source>
</reference>
<gene>
    <name evidence="2" type="ORF">H1D33_21445</name>
</gene>
<keyword evidence="3" id="KW-1185">Reference proteome</keyword>
<protein>
    <submittedName>
        <fullName evidence="2">TIGR04222 domain-containing membrane protein</fullName>
    </submittedName>
</protein>
<feature type="transmembrane region" description="Helical" evidence="1">
    <location>
        <begin position="171"/>
        <end position="192"/>
    </location>
</feature>
<dbReference type="RefSeq" id="WP_181568428.1">
    <property type="nucleotide sequence ID" value="NZ_CP059322.2"/>
</dbReference>
<reference evidence="3" key="1">
    <citation type="submission" date="2020-07" db="EMBL/GenBank/DDBJ databases">
        <title>A new Micromonospora strain with potent antibiotic activity isolated from the microbiome of a mid-Atlantic deep-sea sponge.</title>
        <authorList>
            <person name="Back C.R."/>
            <person name="Stennett H.L."/>
            <person name="Williams S.E."/>
            <person name="Wang L."/>
            <person name="Ojeda Gomez J."/>
            <person name="Abdulle O.M."/>
            <person name="Duffy T."/>
            <person name="Hendry K.R."/>
            <person name="Powell D."/>
            <person name="Stach J.E."/>
            <person name="Essex-Lopresti A.E."/>
            <person name="Willis C.L."/>
            <person name="Curnow P."/>
            <person name="Race P.R."/>
        </authorList>
    </citation>
    <scope>NUCLEOTIDE SEQUENCE [LARGE SCALE GENOMIC DNA]</scope>
    <source>
        <strain evidence="3">28ISP2-46</strain>
    </source>
</reference>
<sequence>MLWGVSGPLFLLDYLGAVAVAVALALAVRELTGRRARGATPDRVELAYLTDRALLACQVGVAALRRTGGVTVGELATLHADGPPPPRSPALVRALHTALRRPQTWAAVLADPDVGRALRRTVARLARDGWLLTPAQRRRVALGTLPLFVVAAVGVTRLVESAVEGRAAGGPASVAGLLLCCLATALGGWWLTEVPETGAAARRLLRLLRRLRREHADLDPERRPVWQGRDTDALLTAMALFGPRPLLAVDPAFAVQVGVDPERGRPRPERRPARR</sequence>
<keyword evidence="1" id="KW-0812">Transmembrane</keyword>
<dbReference type="NCBIfam" id="TIGR04222">
    <property type="entry name" value="near_uncomplex"/>
    <property type="match status" value="1"/>
</dbReference>
<evidence type="ECO:0000256" key="1">
    <source>
        <dbReference type="SAM" id="Phobius"/>
    </source>
</evidence>
<evidence type="ECO:0000313" key="3">
    <source>
        <dbReference type="Proteomes" id="UP000510844"/>
    </source>
</evidence>
<evidence type="ECO:0000313" key="2">
    <source>
        <dbReference type="EMBL" id="QLQ35901.1"/>
    </source>
</evidence>
<feature type="transmembrane region" description="Helical" evidence="1">
    <location>
        <begin position="6"/>
        <end position="28"/>
    </location>
</feature>
<proteinExistence type="predicted"/>
<organism evidence="2 3">
    <name type="scientific">Micromonospora robiginosa</name>
    <dbReference type="NCBI Taxonomy" id="2749844"/>
    <lineage>
        <taxon>Bacteria</taxon>
        <taxon>Bacillati</taxon>
        <taxon>Actinomycetota</taxon>
        <taxon>Actinomycetes</taxon>
        <taxon>Micromonosporales</taxon>
        <taxon>Micromonosporaceae</taxon>
        <taxon>Micromonospora</taxon>
    </lineage>
</organism>
<dbReference type="KEGG" id="mfeu:H1D33_21445"/>
<feature type="transmembrane region" description="Helical" evidence="1">
    <location>
        <begin position="140"/>
        <end position="159"/>
    </location>
</feature>
<dbReference type="InterPro" id="IPR026467">
    <property type="entry name" value="Ser/Gly_Cys_C_dom"/>
</dbReference>
<accession>A0A7L6B235</accession>